<feature type="transmembrane region" description="Helical" evidence="1">
    <location>
        <begin position="71"/>
        <end position="92"/>
    </location>
</feature>
<keyword evidence="1" id="KW-1133">Transmembrane helix</keyword>
<feature type="transmembrane region" description="Helical" evidence="1">
    <location>
        <begin position="36"/>
        <end position="59"/>
    </location>
</feature>
<keyword evidence="1" id="KW-0472">Membrane</keyword>
<sequence>MKEWYELFLIFTFLLKTNLNLGKELKFLEVTMSNNIFHIILCLFFLLKDDTILTTGFLINCMPSTFVDHKFLILFYFLENHCFLFLVVYYLLYMNNLFMKMFIMNHILLISHINTGNTLLIHHEMKN</sequence>
<organism evidence="2 3">
    <name type="scientific">Mucuna pruriens</name>
    <name type="common">Velvet bean</name>
    <name type="synonym">Dolichos pruriens</name>
    <dbReference type="NCBI Taxonomy" id="157652"/>
    <lineage>
        <taxon>Eukaryota</taxon>
        <taxon>Viridiplantae</taxon>
        <taxon>Streptophyta</taxon>
        <taxon>Embryophyta</taxon>
        <taxon>Tracheophyta</taxon>
        <taxon>Spermatophyta</taxon>
        <taxon>Magnoliopsida</taxon>
        <taxon>eudicotyledons</taxon>
        <taxon>Gunneridae</taxon>
        <taxon>Pentapetalae</taxon>
        <taxon>rosids</taxon>
        <taxon>fabids</taxon>
        <taxon>Fabales</taxon>
        <taxon>Fabaceae</taxon>
        <taxon>Papilionoideae</taxon>
        <taxon>50 kb inversion clade</taxon>
        <taxon>NPAAA clade</taxon>
        <taxon>indigoferoid/millettioid clade</taxon>
        <taxon>Phaseoleae</taxon>
        <taxon>Mucuna</taxon>
    </lineage>
</organism>
<gene>
    <name evidence="2" type="ORF">CR513_62073</name>
</gene>
<evidence type="ECO:0000313" key="2">
    <source>
        <dbReference type="EMBL" id="RDX58598.1"/>
    </source>
</evidence>
<keyword evidence="1" id="KW-0812">Transmembrane</keyword>
<protein>
    <submittedName>
        <fullName evidence="2">Uncharacterized protein</fullName>
    </submittedName>
</protein>
<keyword evidence="3" id="KW-1185">Reference proteome</keyword>
<accession>A0A371E1G1</accession>
<dbReference type="Proteomes" id="UP000257109">
    <property type="component" value="Unassembled WGS sequence"/>
</dbReference>
<proteinExistence type="predicted"/>
<name>A0A371E1G1_MUCPR</name>
<dbReference type="EMBL" id="QJKJ01017334">
    <property type="protein sequence ID" value="RDX58598.1"/>
    <property type="molecule type" value="Genomic_DNA"/>
</dbReference>
<comment type="caution">
    <text evidence="2">The sequence shown here is derived from an EMBL/GenBank/DDBJ whole genome shotgun (WGS) entry which is preliminary data.</text>
</comment>
<evidence type="ECO:0000313" key="3">
    <source>
        <dbReference type="Proteomes" id="UP000257109"/>
    </source>
</evidence>
<dbReference type="AlphaFoldDB" id="A0A371E1G1"/>
<feature type="non-terminal residue" evidence="2">
    <location>
        <position position="1"/>
    </location>
</feature>
<evidence type="ECO:0000256" key="1">
    <source>
        <dbReference type="SAM" id="Phobius"/>
    </source>
</evidence>
<reference evidence="2" key="1">
    <citation type="submission" date="2018-05" db="EMBL/GenBank/DDBJ databases">
        <title>Draft genome of Mucuna pruriens seed.</title>
        <authorList>
            <person name="Nnadi N.E."/>
            <person name="Vos R."/>
            <person name="Hasami M.H."/>
            <person name="Devisetty U.K."/>
            <person name="Aguiy J.C."/>
        </authorList>
    </citation>
    <scope>NUCLEOTIDE SEQUENCE [LARGE SCALE GENOMIC DNA]</scope>
    <source>
        <strain evidence="2">JCA_2017</strain>
    </source>
</reference>